<gene>
    <name evidence="1" type="ORF">OMM_02321</name>
</gene>
<evidence type="ECO:0000313" key="1">
    <source>
        <dbReference type="EMBL" id="ETR71664.1"/>
    </source>
</evidence>
<dbReference type="SUPFAM" id="SSF52540">
    <property type="entry name" value="P-loop containing nucleoside triphosphate hydrolases"/>
    <property type="match status" value="1"/>
</dbReference>
<dbReference type="Proteomes" id="UP000189670">
    <property type="component" value="Unassembled WGS sequence"/>
</dbReference>
<comment type="caution">
    <text evidence="1">The sequence shown here is derived from an EMBL/GenBank/DDBJ whole genome shotgun (WGS) entry which is preliminary data.</text>
</comment>
<evidence type="ECO:0000313" key="2">
    <source>
        <dbReference type="Proteomes" id="UP000189670"/>
    </source>
</evidence>
<protein>
    <recommendedName>
        <fullName evidence="3">ATPase domain protein, prokaryote domain protein</fullName>
    </recommendedName>
</protein>
<accession>A0A1V1PA59</accession>
<proteinExistence type="predicted"/>
<dbReference type="InterPro" id="IPR027417">
    <property type="entry name" value="P-loop_NTPase"/>
</dbReference>
<organism evidence="1 2">
    <name type="scientific">Candidatus Magnetoglobus multicellularis str. Araruama</name>
    <dbReference type="NCBI Taxonomy" id="890399"/>
    <lineage>
        <taxon>Bacteria</taxon>
        <taxon>Pseudomonadati</taxon>
        <taxon>Thermodesulfobacteriota</taxon>
        <taxon>Desulfobacteria</taxon>
        <taxon>Desulfobacterales</taxon>
        <taxon>Desulfobacteraceae</taxon>
        <taxon>Candidatus Magnetoglobus</taxon>
    </lineage>
</organism>
<dbReference type="PANTHER" id="PTHR34301:SF8">
    <property type="entry name" value="ATPASE DOMAIN-CONTAINING PROTEIN"/>
    <property type="match status" value="1"/>
</dbReference>
<reference evidence="2" key="1">
    <citation type="submission" date="2012-11" db="EMBL/GenBank/DDBJ databases">
        <authorList>
            <person name="Lucero-Rivera Y.E."/>
            <person name="Tovar-Ramirez D."/>
        </authorList>
    </citation>
    <scope>NUCLEOTIDE SEQUENCE [LARGE SCALE GENOMIC DNA]</scope>
    <source>
        <strain evidence="2">Araruama</strain>
    </source>
</reference>
<dbReference type="EMBL" id="ATBP01000240">
    <property type="protein sequence ID" value="ETR71664.1"/>
    <property type="molecule type" value="Genomic_DNA"/>
</dbReference>
<evidence type="ECO:0008006" key="3">
    <source>
        <dbReference type="Google" id="ProtNLM"/>
    </source>
</evidence>
<dbReference type="PANTHER" id="PTHR34301">
    <property type="entry name" value="DNA-BINDING PROTEIN-RELATED"/>
    <property type="match status" value="1"/>
</dbReference>
<name>A0A1V1PA59_9BACT</name>
<dbReference type="SUPFAM" id="SSF52980">
    <property type="entry name" value="Restriction endonuclease-like"/>
    <property type="match status" value="1"/>
</dbReference>
<dbReference type="AlphaFoldDB" id="A0A1V1PA59"/>
<dbReference type="Gene3D" id="3.40.50.300">
    <property type="entry name" value="P-loop containing nucleotide triphosphate hydrolases"/>
    <property type="match status" value="1"/>
</dbReference>
<sequence>MIFFNVLLSRVNTMINYAIKQLVPDEIYTDRKDFLEYFYQAAYKAATRRTMSTVLLGQRRMGKTEIFKRVVNCLFCEQDHKSTHAVIPVYYKFPDNITDRWEFSVKYVENFIRWYAAFRLNHPEIIDEHSIKRLDLVNFVKNNMTVTQGFQAALNIFLWLQEKDVTIPEQSSLITPRVVSDRDDSTIVMFLDEIQNIHLPQQDFSIVGHMQDAVESLTCPHFVTGSAMSILYDILGKGSLYGRFDDLQIKPFTDFYGAELVKKAARYFHASIPEIMMPVISDRCGGNPFYINAVVQRSAKLNEPINNEAALNEILAIDLSSGFIYTELRDQVMKWIDRLNNRNITKWILYLAALDKENKIDPIRIQKELKAREGEYVEIEDIRNVMIKLSQGDLIDYKEFGGWFTHINDPVLQEFLKVWGEIEVAGKFRNKIEQEVIKEFQSLTKKYKNYQGYLAEVFMIQVLWNNQKKTLDGQFFHQSHTVKMPNRFIFIDHRSKLNAGKGMEIDIYATAGLDLWIAESKWWNKPVDVSVVRQFIDLGKRVKEREEMDGGLNTLTLWLFASNGVTRPAQEMLDNHGIYWSTKSDLNALLRMSGLRELPDIE</sequence>
<dbReference type="InterPro" id="IPR011335">
    <property type="entry name" value="Restrct_endonuc-II-like"/>
</dbReference>